<dbReference type="SUPFAM" id="SSF103473">
    <property type="entry name" value="MFS general substrate transporter"/>
    <property type="match status" value="1"/>
</dbReference>
<evidence type="ECO:0000313" key="4">
    <source>
        <dbReference type="Proteomes" id="UP001054945"/>
    </source>
</evidence>
<comment type="caution">
    <text evidence="3">The sequence shown here is derived from an EMBL/GenBank/DDBJ whole genome shotgun (WGS) entry which is preliminary data.</text>
</comment>
<keyword evidence="2" id="KW-0472">Membrane</keyword>
<dbReference type="AlphaFoldDB" id="A0AAV4RLD7"/>
<dbReference type="InterPro" id="IPR011701">
    <property type="entry name" value="MFS"/>
</dbReference>
<dbReference type="PANTHER" id="PTHR11360:SF303">
    <property type="entry name" value="MAJOR FACILITATOR SUPERFAMILY (MFS) PROFILE DOMAIN-CONTAINING PROTEIN"/>
    <property type="match status" value="1"/>
</dbReference>
<keyword evidence="2" id="KW-0812">Transmembrane</keyword>
<reference evidence="3 4" key="1">
    <citation type="submission" date="2021-06" db="EMBL/GenBank/DDBJ databases">
        <title>Caerostris extrusa draft genome.</title>
        <authorList>
            <person name="Kono N."/>
            <person name="Arakawa K."/>
        </authorList>
    </citation>
    <scope>NUCLEOTIDE SEQUENCE [LARGE SCALE GENOMIC DNA]</scope>
</reference>
<accession>A0AAV4RLD7</accession>
<evidence type="ECO:0000313" key="3">
    <source>
        <dbReference type="EMBL" id="GIY21561.1"/>
    </source>
</evidence>
<proteinExistence type="predicted"/>
<feature type="transmembrane region" description="Helical" evidence="2">
    <location>
        <begin position="503"/>
        <end position="524"/>
    </location>
</feature>
<evidence type="ECO:0000256" key="1">
    <source>
        <dbReference type="SAM" id="MobiDB-lite"/>
    </source>
</evidence>
<protein>
    <submittedName>
        <fullName evidence="3">Uncharacterized protein</fullName>
    </submittedName>
</protein>
<keyword evidence="2" id="KW-1133">Transmembrane helix</keyword>
<feature type="transmembrane region" description="Helical" evidence="2">
    <location>
        <begin position="147"/>
        <end position="166"/>
    </location>
</feature>
<dbReference type="GO" id="GO:0008028">
    <property type="term" value="F:monocarboxylic acid transmembrane transporter activity"/>
    <property type="evidence" value="ECO:0007669"/>
    <property type="project" value="TreeGrafter"/>
</dbReference>
<evidence type="ECO:0000256" key="2">
    <source>
        <dbReference type="SAM" id="Phobius"/>
    </source>
</evidence>
<organism evidence="3 4">
    <name type="scientific">Caerostris extrusa</name>
    <name type="common">Bark spider</name>
    <name type="synonym">Caerostris bankana</name>
    <dbReference type="NCBI Taxonomy" id="172846"/>
    <lineage>
        <taxon>Eukaryota</taxon>
        <taxon>Metazoa</taxon>
        <taxon>Ecdysozoa</taxon>
        <taxon>Arthropoda</taxon>
        <taxon>Chelicerata</taxon>
        <taxon>Arachnida</taxon>
        <taxon>Araneae</taxon>
        <taxon>Araneomorphae</taxon>
        <taxon>Entelegynae</taxon>
        <taxon>Araneoidea</taxon>
        <taxon>Araneidae</taxon>
        <taxon>Caerostris</taxon>
    </lineage>
</organism>
<feature type="transmembrane region" description="Helical" evidence="2">
    <location>
        <begin position="468"/>
        <end position="491"/>
    </location>
</feature>
<sequence length="658" mass="72844">MTVKTRTFQQVFGRGLFCWYTSKDGCSKFAVEEIPLIDIVERSGRTELHKWACITTFWQAMSGVGPDSRRSWVVAVACFFVQVLTFGLTEASGLLFVATIKRFDSRREEASLPFTLTYCIRSAIGTHIKLSSSFCGYLGNRFGIRQVTLIGCILSAISVGLCFFANDILSLILLWGLVFGISLGLETSLLNVILNEHFVKHRVKANGLNISGASLGTLLLSPLIENAVEAYGLSGTFLIISGLMLNSIPAVAVMLLNKPTTEENVPTKKRANSMLYSKTSITDTLSDNKFIGNAILKRKRKENAINGCRCESYKKRNSETIENGCSPSIIIDVSQLKDSPTNTDGIQSTYHQWIMKVFHTPSTVHIKSYRIQEFDIPKKNLQNISTIDKQNISSIDKQNILPIDKQSSITEKIPEDNLLQIPSCLNNGGCEKNHKSSKSSVPSVHISQNPSDQPSSKWEIYRLFCEPIYIILIIGSGIYYFSITTFLTVIVDHATDIGISLTYSTYLVMWIAASDMCGYFSLSWIIERGYLSQSQFAALSYLCVSLAATAIVYSTSYIMLLILITVFELGQCGVIILCAPIVAELIDEDLQATAIASVTILSSPITMAISPIIGYFRDGGGSYAGVFYVISASTFFCCLLFLCIPKLQRRRDIQRSKT</sequence>
<feature type="transmembrane region" description="Helical" evidence="2">
    <location>
        <begin position="536"/>
        <end position="553"/>
    </location>
</feature>
<feature type="transmembrane region" description="Helical" evidence="2">
    <location>
        <begin position="172"/>
        <end position="194"/>
    </location>
</feature>
<feature type="compositionally biased region" description="Low complexity" evidence="1">
    <location>
        <begin position="438"/>
        <end position="447"/>
    </location>
</feature>
<dbReference type="EMBL" id="BPLR01008032">
    <property type="protein sequence ID" value="GIY21561.1"/>
    <property type="molecule type" value="Genomic_DNA"/>
</dbReference>
<name>A0AAV4RLD7_CAEEX</name>
<dbReference type="PANTHER" id="PTHR11360">
    <property type="entry name" value="MONOCARBOXYLATE TRANSPORTER"/>
    <property type="match status" value="1"/>
</dbReference>
<dbReference type="InterPro" id="IPR050327">
    <property type="entry name" value="Proton-linked_MCT"/>
</dbReference>
<dbReference type="Pfam" id="PF07690">
    <property type="entry name" value="MFS_1"/>
    <property type="match status" value="2"/>
</dbReference>
<feature type="region of interest" description="Disordered" evidence="1">
    <location>
        <begin position="430"/>
        <end position="455"/>
    </location>
</feature>
<keyword evidence="4" id="KW-1185">Reference proteome</keyword>
<feature type="transmembrane region" description="Helical" evidence="2">
    <location>
        <begin position="559"/>
        <end position="582"/>
    </location>
</feature>
<dbReference type="InterPro" id="IPR036259">
    <property type="entry name" value="MFS_trans_sf"/>
</dbReference>
<gene>
    <name evidence="3" type="ORF">CEXT_499461</name>
</gene>
<dbReference type="Gene3D" id="1.20.1250.20">
    <property type="entry name" value="MFS general substrate transporter like domains"/>
    <property type="match status" value="2"/>
</dbReference>
<feature type="transmembrane region" description="Helical" evidence="2">
    <location>
        <begin position="230"/>
        <end position="256"/>
    </location>
</feature>
<feature type="transmembrane region" description="Helical" evidence="2">
    <location>
        <begin position="72"/>
        <end position="97"/>
    </location>
</feature>
<feature type="transmembrane region" description="Helical" evidence="2">
    <location>
        <begin position="594"/>
        <end position="616"/>
    </location>
</feature>
<dbReference type="Proteomes" id="UP001054945">
    <property type="component" value="Unassembled WGS sequence"/>
</dbReference>
<feature type="transmembrane region" description="Helical" evidence="2">
    <location>
        <begin position="622"/>
        <end position="644"/>
    </location>
</feature>